<dbReference type="Gene3D" id="1.25.10.10">
    <property type="entry name" value="Leucine-rich Repeat Variant"/>
    <property type="match status" value="2"/>
</dbReference>
<dbReference type="EMBL" id="OU503047">
    <property type="protein sequence ID" value="CAI9772136.1"/>
    <property type="molecule type" value="Genomic_DNA"/>
</dbReference>
<name>A0AAD2E2B4_9LAMI</name>
<evidence type="ECO:0000256" key="2">
    <source>
        <dbReference type="ARBA" id="ARBA00022884"/>
    </source>
</evidence>
<dbReference type="SUPFAM" id="SSF48371">
    <property type="entry name" value="ARM repeat"/>
    <property type="match status" value="2"/>
</dbReference>
<dbReference type="GO" id="GO:0003723">
    <property type="term" value="F:RNA binding"/>
    <property type="evidence" value="ECO:0007669"/>
    <property type="project" value="UniProtKB-UniRule"/>
</dbReference>
<evidence type="ECO:0000256" key="3">
    <source>
        <dbReference type="PROSITE-ProRule" id="PRU00176"/>
    </source>
</evidence>
<evidence type="ECO:0000259" key="5">
    <source>
        <dbReference type="PROSITE" id="PS50102"/>
    </source>
</evidence>
<sequence>MYHFVRLKRKGAEAEICGSNDDKLLLKATKKFHTYLLHDPIKEIIPGVVPRLFEFLDRDDYPQLQCEATLAIRKISSCLYGKINMLIDHGAIPIMMPKENGNAAGAPKLVEPEKTSDRQKGGSRRGREELTEEEEPEEVEEQEEEEADIANGDETRSRRTRGGTGLIANAFKVENEHETPKRAELLALPPHGSEVYIGGISQDTTEEDLRGFCESIGEVVEVRIMKGKDSGENKGFAFVTFKNVEFASEAIEKLNKAELNGKRIKCSPSQAKHRLFIGNIPKSWSDEDLKKAVTEAGPGVTSVQLVKAMIEAGIISHLLQLLQNADFSMLMSLVLAIFYAISNGTNEQIKFLVHEGCIKSLCDLLVGPNEARVIKLCLEGLENILKVGEAEKPQGNTEDVNVFAQMIDDAGGLQKIKLRRTKVTRKM</sequence>
<organism evidence="6 7">
    <name type="scientific">Fraxinus pennsylvanica</name>
    <dbReference type="NCBI Taxonomy" id="56036"/>
    <lineage>
        <taxon>Eukaryota</taxon>
        <taxon>Viridiplantae</taxon>
        <taxon>Streptophyta</taxon>
        <taxon>Embryophyta</taxon>
        <taxon>Tracheophyta</taxon>
        <taxon>Spermatophyta</taxon>
        <taxon>Magnoliopsida</taxon>
        <taxon>eudicotyledons</taxon>
        <taxon>Gunneridae</taxon>
        <taxon>Pentapetalae</taxon>
        <taxon>asterids</taxon>
        <taxon>lamiids</taxon>
        <taxon>Lamiales</taxon>
        <taxon>Oleaceae</taxon>
        <taxon>Oleeae</taxon>
        <taxon>Fraxinus</taxon>
    </lineage>
</organism>
<accession>A0AAD2E2B4</accession>
<dbReference type="InterPro" id="IPR000504">
    <property type="entry name" value="RRM_dom"/>
</dbReference>
<proteinExistence type="predicted"/>
<keyword evidence="7" id="KW-1185">Reference proteome</keyword>
<feature type="domain" description="RRM" evidence="5">
    <location>
        <begin position="193"/>
        <end position="271"/>
    </location>
</feature>
<dbReference type="InterPro" id="IPR035979">
    <property type="entry name" value="RBD_domain_sf"/>
</dbReference>
<dbReference type="PANTHER" id="PTHR21245">
    <property type="entry name" value="HETEROGENEOUS NUCLEAR RIBONUCLEOPROTEIN"/>
    <property type="match status" value="1"/>
</dbReference>
<dbReference type="AlphaFoldDB" id="A0AAD2E2B4"/>
<gene>
    <name evidence="6" type="ORF">FPE_LOCUS19566</name>
</gene>
<dbReference type="SMART" id="SM00185">
    <property type="entry name" value="ARM"/>
    <property type="match status" value="3"/>
</dbReference>
<protein>
    <recommendedName>
        <fullName evidence="5">RRM domain-containing protein</fullName>
    </recommendedName>
</protein>
<feature type="region of interest" description="Disordered" evidence="4">
    <location>
        <begin position="103"/>
        <end position="163"/>
    </location>
</feature>
<dbReference type="InterPro" id="IPR011989">
    <property type="entry name" value="ARM-like"/>
</dbReference>
<keyword evidence="1" id="KW-0677">Repeat</keyword>
<feature type="compositionally biased region" description="Acidic residues" evidence="4">
    <location>
        <begin position="130"/>
        <end position="148"/>
    </location>
</feature>
<dbReference type="SMART" id="SM00360">
    <property type="entry name" value="RRM"/>
    <property type="match status" value="1"/>
</dbReference>
<evidence type="ECO:0000256" key="1">
    <source>
        <dbReference type="ARBA" id="ARBA00022737"/>
    </source>
</evidence>
<feature type="compositionally biased region" description="Basic and acidic residues" evidence="4">
    <location>
        <begin position="110"/>
        <end position="129"/>
    </location>
</feature>
<keyword evidence="2 3" id="KW-0694">RNA-binding</keyword>
<evidence type="ECO:0000313" key="6">
    <source>
        <dbReference type="EMBL" id="CAI9772136.1"/>
    </source>
</evidence>
<reference evidence="6" key="1">
    <citation type="submission" date="2023-05" db="EMBL/GenBank/DDBJ databases">
        <authorList>
            <person name="Huff M."/>
        </authorList>
    </citation>
    <scope>NUCLEOTIDE SEQUENCE</scope>
</reference>
<dbReference type="Gene3D" id="3.30.70.330">
    <property type="match status" value="1"/>
</dbReference>
<evidence type="ECO:0000313" key="7">
    <source>
        <dbReference type="Proteomes" id="UP000834106"/>
    </source>
</evidence>
<dbReference type="Pfam" id="PF00076">
    <property type="entry name" value="RRM_1"/>
    <property type="match status" value="1"/>
</dbReference>
<evidence type="ECO:0000256" key="4">
    <source>
        <dbReference type="SAM" id="MobiDB-lite"/>
    </source>
</evidence>
<dbReference type="InterPro" id="IPR012677">
    <property type="entry name" value="Nucleotide-bd_a/b_plait_sf"/>
</dbReference>
<dbReference type="InterPro" id="IPR016024">
    <property type="entry name" value="ARM-type_fold"/>
</dbReference>
<dbReference type="Proteomes" id="UP000834106">
    <property type="component" value="Chromosome 12"/>
</dbReference>
<dbReference type="PROSITE" id="PS50102">
    <property type="entry name" value="RRM"/>
    <property type="match status" value="1"/>
</dbReference>
<dbReference type="InterPro" id="IPR000225">
    <property type="entry name" value="Armadillo"/>
</dbReference>
<dbReference type="SUPFAM" id="SSF54928">
    <property type="entry name" value="RNA-binding domain, RBD"/>
    <property type="match status" value="1"/>
</dbReference>